<keyword evidence="4" id="KW-1185">Reference proteome</keyword>
<proteinExistence type="predicted"/>
<protein>
    <recommendedName>
        <fullName evidence="2">Type IX secretion system protein PorV domain-containing protein</fullName>
    </recommendedName>
</protein>
<dbReference type="EMBL" id="BAMD01000047">
    <property type="protein sequence ID" value="GAF04527.1"/>
    <property type="molecule type" value="Genomic_DNA"/>
</dbReference>
<name>W7Y8F3_9BACT</name>
<evidence type="ECO:0000259" key="2">
    <source>
        <dbReference type="Pfam" id="PF19572"/>
    </source>
</evidence>
<comment type="caution">
    <text evidence="3">The sequence shown here is derived from an EMBL/GenBank/DDBJ whole genome shotgun (WGS) entry which is preliminary data.</text>
</comment>
<dbReference type="InterPro" id="IPR047799">
    <property type="entry name" value="T9SS_OM_PorV"/>
</dbReference>
<dbReference type="AlphaFoldDB" id="W7Y8F3"/>
<feature type="signal peptide" evidence="1">
    <location>
        <begin position="1"/>
        <end position="24"/>
    </location>
</feature>
<dbReference type="Proteomes" id="UP000019402">
    <property type="component" value="Unassembled WGS sequence"/>
</dbReference>
<dbReference type="Pfam" id="PF19572">
    <property type="entry name" value="PorV"/>
    <property type="match status" value="1"/>
</dbReference>
<dbReference type="InterPro" id="IPR045741">
    <property type="entry name" value="PorV"/>
</dbReference>
<sequence>MRNRYSRTLIILSFFVISAVRVSAQDEVKEAFPRTATPFLTITPDSRGGSMGDVGAATSPDIYSQYWNSSKYAFLDQEMGVSLSYTPWLRDLVDDINLYYLTFFRRIDKKQTVSASLRYFSLGSIYFTDEAGDRTAEGKPNEFAIDAAYALMLSDHISGSVAFRYIRSDINNGTRTEAGLPGNAFAADLNFFYLNQVKWGGREGDLSAGINISNVGSKISYDDGGTQEFLPTNLRIGGAYNVEIDKYNKVGFSLDVNRYMVAKNEVGEDKSELSVPASFFQSFGDFAVEDLRISVGGEYWYNEQFAIRAGYYHEDELIGNRKFATAGAGLKFNMFTFDASYIISVSQNNPLANTIRFSLGFNLDEMGK</sequence>
<feature type="chain" id="PRO_5004904183" description="Type IX secretion system protein PorV domain-containing protein" evidence="1">
    <location>
        <begin position="25"/>
        <end position="368"/>
    </location>
</feature>
<gene>
    <name evidence="3" type="ORF">JCM21142_83235</name>
</gene>
<reference evidence="3 4" key="1">
    <citation type="journal article" date="2014" name="Genome Announc.">
        <title>Draft Genome Sequence of Cytophaga fermentans JCM 21142T, a Facultative Anaerobe Isolated from Marine Mud.</title>
        <authorList>
            <person name="Starns D."/>
            <person name="Oshima K."/>
            <person name="Suda W."/>
            <person name="Iino T."/>
            <person name="Yuki M."/>
            <person name="Inoue J."/>
            <person name="Kitamura K."/>
            <person name="Iida T."/>
            <person name="Darby A."/>
            <person name="Hattori M."/>
            <person name="Ohkuma M."/>
        </authorList>
    </citation>
    <scope>NUCLEOTIDE SEQUENCE [LARGE SCALE GENOMIC DNA]</scope>
    <source>
        <strain evidence="3 4">JCM 21142</strain>
    </source>
</reference>
<evidence type="ECO:0000256" key="1">
    <source>
        <dbReference type="SAM" id="SignalP"/>
    </source>
</evidence>
<evidence type="ECO:0000313" key="4">
    <source>
        <dbReference type="Proteomes" id="UP000019402"/>
    </source>
</evidence>
<dbReference type="NCBIfam" id="NF033710">
    <property type="entry name" value="T9SS_OM_PorV"/>
    <property type="match status" value="1"/>
</dbReference>
<dbReference type="OrthoDB" id="9758448at2"/>
<dbReference type="STRING" id="869213.GCA_000517085_04647"/>
<dbReference type="NCBIfam" id="NF033709">
    <property type="entry name" value="PorV_fam"/>
    <property type="match status" value="1"/>
</dbReference>
<organism evidence="3 4">
    <name type="scientific">Saccharicrinis fermentans DSM 9555 = JCM 21142</name>
    <dbReference type="NCBI Taxonomy" id="869213"/>
    <lineage>
        <taxon>Bacteria</taxon>
        <taxon>Pseudomonadati</taxon>
        <taxon>Bacteroidota</taxon>
        <taxon>Bacteroidia</taxon>
        <taxon>Marinilabiliales</taxon>
        <taxon>Marinilabiliaceae</taxon>
        <taxon>Saccharicrinis</taxon>
    </lineage>
</organism>
<keyword evidence="1" id="KW-0732">Signal</keyword>
<dbReference type="eggNOG" id="COG2067">
    <property type="taxonomic scope" value="Bacteria"/>
</dbReference>
<accession>W7Y8F3</accession>
<evidence type="ECO:0000313" key="3">
    <source>
        <dbReference type="EMBL" id="GAF04527.1"/>
    </source>
</evidence>
<feature type="domain" description="Type IX secretion system protein PorV" evidence="2">
    <location>
        <begin position="34"/>
        <end position="262"/>
    </location>
</feature>
<dbReference type="Gene3D" id="2.40.160.60">
    <property type="entry name" value="Outer membrane protein transport protein (OMPP1/FadL/TodX)"/>
    <property type="match status" value="2"/>
</dbReference>